<reference evidence="2" key="1">
    <citation type="submission" date="2021-03" db="EMBL/GenBank/DDBJ databases">
        <title>Streptomyces poriferae sp. nov., a novel marine sponge-derived Actinobacteria species with anti-MRSA activity.</title>
        <authorList>
            <person name="Sandoval-Powers M."/>
            <person name="Kralova S."/>
            <person name="Nguyen G.-S."/>
            <person name="Fawwal D."/>
            <person name="Degnes K."/>
            <person name="Klinkenberg G."/>
            <person name="Sletta H."/>
            <person name="Wentzel A."/>
            <person name="Liles M.R."/>
        </authorList>
    </citation>
    <scope>NUCLEOTIDE SEQUENCE</scope>
    <source>
        <strain evidence="2">DSM 41794</strain>
    </source>
</reference>
<feature type="domain" description="Methyltransferase type 11" evidence="1">
    <location>
        <begin position="47"/>
        <end position="145"/>
    </location>
</feature>
<dbReference type="InterPro" id="IPR013216">
    <property type="entry name" value="Methyltransf_11"/>
</dbReference>
<dbReference type="PANTHER" id="PTHR43591">
    <property type="entry name" value="METHYLTRANSFERASE"/>
    <property type="match status" value="1"/>
</dbReference>
<dbReference type="CDD" id="cd02440">
    <property type="entry name" value="AdoMet_MTases"/>
    <property type="match status" value="1"/>
</dbReference>
<proteinExistence type="predicted"/>
<evidence type="ECO:0000313" key="3">
    <source>
        <dbReference type="Proteomes" id="UP000664167"/>
    </source>
</evidence>
<keyword evidence="3" id="KW-1185">Reference proteome</keyword>
<dbReference type="GO" id="GO:0032259">
    <property type="term" value="P:methylation"/>
    <property type="evidence" value="ECO:0007669"/>
    <property type="project" value="UniProtKB-KW"/>
</dbReference>
<dbReference type="EMBL" id="JAFLRJ010000221">
    <property type="protein sequence ID" value="MBO0514678.1"/>
    <property type="molecule type" value="Genomic_DNA"/>
</dbReference>
<sequence>MNTVAEAWNGPVGAHWAAHESRYDAMLEGVNGALFAAAAIGEQDRVLDIGCGSGFVTRTAARRARYGRVVGIDISYPLLERARTLTPHSKLPHLSFVLGDAQVHPFPEGGFDVAISRGGVMFFADPTKAFTNIGRALRPGGRLAFVCPQPAAPDGEEARALALLTSLLGQQVVGNNELGRAMASLSDPEHVREVLWDAGFRNVSVTPLATETVWGRDADDAVSFFLSRSPGRTVPGEVRERMRAAFLPYEQGERGVRMGAGVWVVGAERS</sequence>
<comment type="caution">
    <text evidence="2">The sequence shown here is derived from an EMBL/GenBank/DDBJ whole genome shotgun (WGS) entry which is preliminary data.</text>
</comment>
<keyword evidence="2" id="KW-0808">Transferase</keyword>
<organism evidence="2 3">
    <name type="scientific">Streptomyces beijiangensis</name>
    <dbReference type="NCBI Taxonomy" id="163361"/>
    <lineage>
        <taxon>Bacteria</taxon>
        <taxon>Bacillati</taxon>
        <taxon>Actinomycetota</taxon>
        <taxon>Actinomycetes</taxon>
        <taxon>Kitasatosporales</taxon>
        <taxon>Streptomycetaceae</taxon>
        <taxon>Streptomyces</taxon>
    </lineage>
</organism>
<gene>
    <name evidence="2" type="ORF">J0695_23185</name>
</gene>
<keyword evidence="2" id="KW-0489">Methyltransferase</keyword>
<evidence type="ECO:0000259" key="1">
    <source>
        <dbReference type="Pfam" id="PF08241"/>
    </source>
</evidence>
<dbReference type="SUPFAM" id="SSF53335">
    <property type="entry name" value="S-adenosyl-L-methionine-dependent methyltransferases"/>
    <property type="match status" value="1"/>
</dbReference>
<evidence type="ECO:0000313" key="2">
    <source>
        <dbReference type="EMBL" id="MBO0514678.1"/>
    </source>
</evidence>
<dbReference type="Proteomes" id="UP000664167">
    <property type="component" value="Unassembled WGS sequence"/>
</dbReference>
<dbReference type="RefSeq" id="WP_206964307.1">
    <property type="nucleotide sequence ID" value="NZ_BAAAJJ010000004.1"/>
</dbReference>
<dbReference type="AlphaFoldDB" id="A0A939F9Z0"/>
<dbReference type="GO" id="GO:0008757">
    <property type="term" value="F:S-adenosylmethionine-dependent methyltransferase activity"/>
    <property type="evidence" value="ECO:0007669"/>
    <property type="project" value="InterPro"/>
</dbReference>
<accession>A0A939F9Z0</accession>
<dbReference type="Pfam" id="PF08241">
    <property type="entry name" value="Methyltransf_11"/>
    <property type="match status" value="1"/>
</dbReference>
<dbReference type="Gene3D" id="3.40.50.150">
    <property type="entry name" value="Vaccinia Virus protein VP39"/>
    <property type="match status" value="1"/>
</dbReference>
<dbReference type="InterPro" id="IPR029063">
    <property type="entry name" value="SAM-dependent_MTases_sf"/>
</dbReference>
<protein>
    <submittedName>
        <fullName evidence="2">Class I SAM-dependent methyltransferase</fullName>
    </submittedName>
</protein>
<name>A0A939F9Z0_9ACTN</name>